<dbReference type="Proteomes" id="UP000694620">
    <property type="component" value="Chromosome 14"/>
</dbReference>
<dbReference type="RefSeq" id="XP_028674163.1">
    <property type="nucleotide sequence ID" value="XM_028818330.2"/>
</dbReference>
<dbReference type="PANTHER" id="PTHR34262:SF1">
    <property type="entry name" value="TRANSMEMBRANE PROTEIN 220"/>
    <property type="match status" value="1"/>
</dbReference>
<dbReference type="GeneID" id="114664289"/>
<dbReference type="InterPro" id="IPR029377">
    <property type="entry name" value="TMEM220"/>
</dbReference>
<feature type="transmembrane region" description="Helical" evidence="1">
    <location>
        <begin position="21"/>
        <end position="41"/>
    </location>
</feature>
<name>A0A8C4TKF6_ERPCA</name>
<proteinExistence type="predicted"/>
<protein>
    <submittedName>
        <fullName evidence="2">Transmembrane protein 220</fullName>
    </submittedName>
</protein>
<dbReference type="GeneTree" id="ENSGT00940000168279"/>
<reference evidence="2" key="1">
    <citation type="submission" date="2021-06" db="EMBL/GenBank/DDBJ databases">
        <authorList>
            <consortium name="Wellcome Sanger Institute Data Sharing"/>
        </authorList>
    </citation>
    <scope>NUCLEOTIDE SEQUENCE [LARGE SCALE GENOMIC DNA]</scope>
</reference>
<sequence>MKSEASKRELSSSFLRCFPAMWRMCNFCMGCFFALAAYVQVNDPDAGIWMAAYIIPSGLCFMVCVIPAITENLIWSQLSDLHMASCLIVAGALGLSVYRNATKNILHEEEGREFFGLLLVAVWLLLCRRSGKNPVGGLRLSAAGVIVAFPFVAWLYYHVNTHLRDSWPSHCKTAL</sequence>
<reference evidence="2" key="2">
    <citation type="submission" date="2025-08" db="UniProtKB">
        <authorList>
            <consortium name="Ensembl"/>
        </authorList>
    </citation>
    <scope>IDENTIFICATION</scope>
</reference>
<dbReference type="Pfam" id="PF15071">
    <property type="entry name" value="TMEM220"/>
    <property type="match status" value="1"/>
</dbReference>
<dbReference type="Ensembl" id="ENSECRT00000034725.1">
    <property type="protein sequence ID" value="ENSECRP00000033991.1"/>
    <property type="gene ID" value="ENSECRG00000022969.1"/>
</dbReference>
<evidence type="ECO:0000256" key="1">
    <source>
        <dbReference type="SAM" id="Phobius"/>
    </source>
</evidence>
<keyword evidence="3" id="KW-1185">Reference proteome</keyword>
<keyword evidence="1" id="KW-1133">Transmembrane helix</keyword>
<dbReference type="CTD" id="388335"/>
<reference evidence="2" key="3">
    <citation type="submission" date="2025-09" db="UniProtKB">
        <authorList>
            <consortium name="Ensembl"/>
        </authorList>
    </citation>
    <scope>IDENTIFICATION</scope>
</reference>
<keyword evidence="1" id="KW-0812">Transmembrane</keyword>
<dbReference type="AlphaFoldDB" id="A0A8C4TKF6"/>
<evidence type="ECO:0000313" key="2">
    <source>
        <dbReference type="Ensembl" id="ENSECRP00000033991.1"/>
    </source>
</evidence>
<dbReference type="PANTHER" id="PTHR34262">
    <property type="entry name" value="TRANSMEMBRANE PROTEIN 220"/>
    <property type="match status" value="1"/>
</dbReference>
<organism evidence="2 3">
    <name type="scientific">Erpetoichthys calabaricus</name>
    <name type="common">Rope fish</name>
    <name type="synonym">Calamoichthys calabaricus</name>
    <dbReference type="NCBI Taxonomy" id="27687"/>
    <lineage>
        <taxon>Eukaryota</taxon>
        <taxon>Metazoa</taxon>
        <taxon>Chordata</taxon>
        <taxon>Craniata</taxon>
        <taxon>Vertebrata</taxon>
        <taxon>Euteleostomi</taxon>
        <taxon>Actinopterygii</taxon>
        <taxon>Polypteriformes</taxon>
        <taxon>Polypteridae</taxon>
        <taxon>Erpetoichthys</taxon>
    </lineage>
</organism>
<feature type="transmembrane region" description="Helical" evidence="1">
    <location>
        <begin position="47"/>
        <end position="69"/>
    </location>
</feature>
<evidence type="ECO:0000313" key="3">
    <source>
        <dbReference type="Proteomes" id="UP000694620"/>
    </source>
</evidence>
<accession>A0A8C4TKF6</accession>
<keyword evidence="1" id="KW-0472">Membrane</keyword>
<feature type="transmembrane region" description="Helical" evidence="1">
    <location>
        <begin position="138"/>
        <end position="157"/>
    </location>
</feature>
<feature type="transmembrane region" description="Helical" evidence="1">
    <location>
        <begin position="81"/>
        <end position="98"/>
    </location>
</feature>
<dbReference type="OrthoDB" id="9924288at2759"/>
<gene>
    <name evidence="2" type="primary">tmem220</name>
</gene>